<comment type="cofactor">
    <cofactor evidence="1">
        <name>pyridoxal 5'-phosphate</name>
        <dbReference type="ChEBI" id="CHEBI:597326"/>
    </cofactor>
</comment>
<reference evidence="8" key="1">
    <citation type="submission" date="2013-10" db="EMBL/GenBank/DDBJ databases">
        <title>Antibiotic resistance diversity of beta-lactamase producers in the General Hospital Vienna.</title>
        <authorList>
            <person name="Barisic I."/>
            <person name="Mitteregger D."/>
            <person name="Hirschl A.M."/>
            <person name="Noehammer C."/>
            <person name="Wiesinger-Mayr H."/>
        </authorList>
    </citation>
    <scope>NUCLEOTIDE SEQUENCE [LARGE SCALE GENOMIC DNA]</scope>
    <source>
        <strain evidence="8">IS43</strain>
    </source>
</reference>
<dbReference type="GO" id="GO:0006535">
    <property type="term" value="P:cysteine biosynthetic process from serine"/>
    <property type="evidence" value="ECO:0007669"/>
    <property type="project" value="InterPro"/>
</dbReference>
<proteinExistence type="predicted"/>
<dbReference type="GO" id="GO:0004124">
    <property type="term" value="F:cysteine synthase activity"/>
    <property type="evidence" value="ECO:0007669"/>
    <property type="project" value="UniProtKB-EC"/>
</dbReference>
<dbReference type="GO" id="GO:0016829">
    <property type="term" value="F:lyase activity"/>
    <property type="evidence" value="ECO:0007669"/>
    <property type="project" value="UniProtKB-KW"/>
</dbReference>
<dbReference type="InterPro" id="IPR001926">
    <property type="entry name" value="TrpB-like_PALP"/>
</dbReference>
<evidence type="ECO:0000259" key="7">
    <source>
        <dbReference type="Pfam" id="PF00291"/>
    </source>
</evidence>
<evidence type="ECO:0000256" key="4">
    <source>
        <dbReference type="ARBA" id="ARBA00022898"/>
    </source>
</evidence>
<feature type="domain" description="Tryptophan synthase beta chain-like PALP" evidence="7">
    <location>
        <begin position="2"/>
        <end position="82"/>
    </location>
</feature>
<dbReference type="PROSITE" id="PS00901">
    <property type="entry name" value="CYS_SYNTHASE"/>
    <property type="match status" value="1"/>
</dbReference>
<evidence type="ECO:0000256" key="1">
    <source>
        <dbReference type="ARBA" id="ARBA00001933"/>
    </source>
</evidence>
<comment type="catalytic activity">
    <reaction evidence="5">
        <text>O-acetyl-L-serine + hydrogen sulfide = L-cysteine + acetate</text>
        <dbReference type="Rhea" id="RHEA:14829"/>
        <dbReference type="ChEBI" id="CHEBI:29919"/>
        <dbReference type="ChEBI" id="CHEBI:30089"/>
        <dbReference type="ChEBI" id="CHEBI:35235"/>
        <dbReference type="ChEBI" id="CHEBI:58340"/>
        <dbReference type="EC" id="2.5.1.47"/>
    </reaction>
</comment>
<feature type="region of interest" description="Disordered" evidence="6">
    <location>
        <begin position="77"/>
        <end position="114"/>
    </location>
</feature>
<sequence>MSDLIGHTPLLQLHKLDTGPCSLFLKLENQNPGGSIKDRVALSMINEAERQGKLRPGGTIIEATAGNTGLGLALIAAQKKLPPDPGGAGQNEPRENLSPAGAGRDGAAHPLRRQ</sequence>
<dbReference type="InterPro" id="IPR001216">
    <property type="entry name" value="P-phosphate_BS"/>
</dbReference>
<dbReference type="InterPro" id="IPR036052">
    <property type="entry name" value="TrpB-like_PALP_sf"/>
</dbReference>
<evidence type="ECO:0000256" key="2">
    <source>
        <dbReference type="ARBA" id="ARBA00004962"/>
    </source>
</evidence>
<keyword evidence="9" id="KW-1185">Reference proteome</keyword>
<name>W1DS97_KLEPN</name>
<dbReference type="Pfam" id="PF00291">
    <property type="entry name" value="PALP"/>
    <property type="match status" value="1"/>
</dbReference>
<evidence type="ECO:0000256" key="5">
    <source>
        <dbReference type="ARBA" id="ARBA00047931"/>
    </source>
</evidence>
<dbReference type="InterPro" id="IPR050214">
    <property type="entry name" value="Cys_Synth/Cystath_Beta-Synth"/>
</dbReference>
<dbReference type="EMBL" id="CBWK010000772">
    <property type="protein sequence ID" value="CDL12268.1"/>
    <property type="molecule type" value="Genomic_DNA"/>
</dbReference>
<evidence type="ECO:0000256" key="6">
    <source>
        <dbReference type="SAM" id="MobiDB-lite"/>
    </source>
</evidence>
<keyword evidence="4" id="KW-0663">Pyridoxal phosphate</keyword>
<protein>
    <recommendedName>
        <fullName evidence="3">cysteine synthase</fullName>
        <ecNumber evidence="3">2.5.1.47</ecNumber>
    </recommendedName>
</protein>
<accession>W1DS97</accession>
<dbReference type="Proteomes" id="UP000019183">
    <property type="component" value="Unassembled WGS sequence"/>
</dbReference>
<dbReference type="Gene3D" id="3.40.50.1100">
    <property type="match status" value="2"/>
</dbReference>
<organism evidence="8 9">
    <name type="scientific">Klebsiella pneumoniae IS43</name>
    <dbReference type="NCBI Taxonomy" id="1432552"/>
    <lineage>
        <taxon>Bacteria</taxon>
        <taxon>Pseudomonadati</taxon>
        <taxon>Pseudomonadota</taxon>
        <taxon>Gammaproteobacteria</taxon>
        <taxon>Enterobacterales</taxon>
        <taxon>Enterobacteriaceae</taxon>
        <taxon>Klebsiella/Raoultella group</taxon>
        <taxon>Klebsiella</taxon>
        <taxon>Klebsiella pneumoniae complex</taxon>
    </lineage>
</organism>
<evidence type="ECO:0000313" key="8">
    <source>
        <dbReference type="EMBL" id="CDL12268.1"/>
    </source>
</evidence>
<evidence type="ECO:0000256" key="3">
    <source>
        <dbReference type="ARBA" id="ARBA00012681"/>
    </source>
</evidence>
<comment type="caution">
    <text evidence="8">The sequence shown here is derived from an EMBL/GenBank/DDBJ whole genome shotgun (WGS) entry which is preliminary data.</text>
</comment>
<evidence type="ECO:0000313" key="9">
    <source>
        <dbReference type="Proteomes" id="UP000019183"/>
    </source>
</evidence>
<comment type="pathway">
    <text evidence="2">Amino-acid biosynthesis; L-cysteine biosynthesis; L-cysteine from L-serine: step 2/2.</text>
</comment>
<dbReference type="SUPFAM" id="SSF53686">
    <property type="entry name" value="Tryptophan synthase beta subunit-like PLP-dependent enzymes"/>
    <property type="match status" value="1"/>
</dbReference>
<dbReference type="EC" id="2.5.1.47" evidence="3"/>
<dbReference type="PANTHER" id="PTHR10314">
    <property type="entry name" value="CYSTATHIONINE BETA-SYNTHASE"/>
    <property type="match status" value="1"/>
</dbReference>
<dbReference type="AlphaFoldDB" id="W1DS97"/>
<keyword evidence="8" id="KW-0456">Lyase</keyword>